<sequence length="101" mass="11338">MQDKATAEDGEKETFSKKPCHCEVEMPLTDSEEDSFLFPVEEIIQCPLPGYVAPSSIIFSPDGRLISYLFSPDCTLHRKVFAFNVASRWPEPCLSPSPPEE</sequence>
<dbReference type="AlphaFoldDB" id="A0A8J5LVD6"/>
<comment type="caution">
    <text evidence="1">The sequence shown here is derived from an EMBL/GenBank/DDBJ whole genome shotgun (WGS) entry which is preliminary data.</text>
</comment>
<name>A0A8J5LVD6_ZINOF</name>
<organism evidence="1 2">
    <name type="scientific">Zingiber officinale</name>
    <name type="common">Ginger</name>
    <name type="synonym">Amomum zingiber</name>
    <dbReference type="NCBI Taxonomy" id="94328"/>
    <lineage>
        <taxon>Eukaryota</taxon>
        <taxon>Viridiplantae</taxon>
        <taxon>Streptophyta</taxon>
        <taxon>Embryophyta</taxon>
        <taxon>Tracheophyta</taxon>
        <taxon>Spermatophyta</taxon>
        <taxon>Magnoliopsida</taxon>
        <taxon>Liliopsida</taxon>
        <taxon>Zingiberales</taxon>
        <taxon>Zingiberaceae</taxon>
        <taxon>Zingiber</taxon>
    </lineage>
</organism>
<evidence type="ECO:0000313" key="2">
    <source>
        <dbReference type="Proteomes" id="UP000734854"/>
    </source>
</evidence>
<dbReference type="Proteomes" id="UP000734854">
    <property type="component" value="Unassembled WGS sequence"/>
</dbReference>
<protein>
    <submittedName>
        <fullName evidence="1">Uncharacterized protein</fullName>
    </submittedName>
</protein>
<evidence type="ECO:0000313" key="1">
    <source>
        <dbReference type="EMBL" id="KAG6536793.1"/>
    </source>
</evidence>
<accession>A0A8J5LVD6</accession>
<keyword evidence="2" id="KW-1185">Reference proteome</keyword>
<proteinExistence type="predicted"/>
<dbReference type="EMBL" id="JACMSC010000001">
    <property type="protein sequence ID" value="KAG6536793.1"/>
    <property type="molecule type" value="Genomic_DNA"/>
</dbReference>
<gene>
    <name evidence="1" type="ORF">ZIOFF_001862</name>
</gene>
<reference evidence="1 2" key="1">
    <citation type="submission" date="2020-08" db="EMBL/GenBank/DDBJ databases">
        <title>Plant Genome Project.</title>
        <authorList>
            <person name="Zhang R.-G."/>
        </authorList>
    </citation>
    <scope>NUCLEOTIDE SEQUENCE [LARGE SCALE GENOMIC DNA]</scope>
    <source>
        <tissue evidence="1">Rhizome</tissue>
    </source>
</reference>